<dbReference type="AlphaFoldDB" id="A0A1P8KKE4"/>
<dbReference type="InterPro" id="IPR025178">
    <property type="entry name" value="Lnb_N"/>
</dbReference>
<evidence type="ECO:0000259" key="2">
    <source>
        <dbReference type="Pfam" id="PF25225"/>
    </source>
</evidence>
<name>A0A1P8KKE4_9BACT</name>
<proteinExistence type="predicted"/>
<dbReference type="Pfam" id="PF25225">
    <property type="entry name" value="DUF7843"/>
    <property type="match status" value="1"/>
</dbReference>
<feature type="domain" description="Lnb N-terminal periplasmic" evidence="1">
    <location>
        <begin position="119"/>
        <end position="285"/>
    </location>
</feature>
<dbReference type="STRING" id="1850254.LPB137_03720"/>
<feature type="domain" description="DUF7843" evidence="2">
    <location>
        <begin position="32"/>
        <end position="103"/>
    </location>
</feature>
<reference evidence="3 4" key="1">
    <citation type="submission" date="2017-01" db="EMBL/GenBank/DDBJ databases">
        <title>Genome sequencing of Arcobacter sp. LPB0137.</title>
        <authorList>
            <person name="Lee G.-W."/>
            <person name="Yi H."/>
        </authorList>
    </citation>
    <scope>NUCLEOTIDE SEQUENCE [LARGE SCALE GENOMIC DNA]</scope>
    <source>
        <strain evidence="3 4">LPB0137</strain>
    </source>
</reference>
<dbReference type="KEGG" id="alp:LPB137_03720"/>
<sequence>MTKIKLLFLFPFFYYYCFANNITINQNELNLISNDKMWQKLLHIKNKKSEIISNDFFISKEKNHLYKKELIETINAYTSNNLKKDNTHPLCKYPARYHWLSKKLDFINYEVPNYCTHLKKWSVYKNTQSISLMLVSGYLGNPASTFGHSFIKLNSKEAQNTNNLFDLSLNFGALVPDNEAIIKYIFKGIFGGYEAGFSDKYFYTQDLIYSHNEFRDIWDYELNLNTFEKQLIVFHLWEIVGKKFKYYFLDKNCAYRVSEIIELIKEEPIIQNAKYWYAPVETFHKLEEINKKTPILKKVKYIPSSQKVIYTKYSMLEKIEKKFIIKAIKTNYKDLEIHLQKLEKDEQINILDFLLSYEKYLLIKNPEVKDKKILKNKLLYLRLLLPIKENKKIKIKEKKSPAMGNKPMILGSSFTSLSKIGSYPTLDFSIFAIESLGQNSLNFNELIVGNTSIAYKPNSKENLFINEFSLIKIKKLNRTALDWEESFNPSWRLNIGSELIEKNSKTTNDIFITAGIGKTFEISENITSYYMLDASVHSKFPYITVKPNINFDFDFNKLKNSLEFGYEVNPYNKNTNEYLKVSAQYKVLDDFSIAISHENSSYSKSNVNLKWFF</sequence>
<accession>A0A1P8KKE4</accession>
<evidence type="ECO:0000313" key="4">
    <source>
        <dbReference type="Proteomes" id="UP000186074"/>
    </source>
</evidence>
<dbReference type="Proteomes" id="UP000186074">
    <property type="component" value="Chromosome"/>
</dbReference>
<organism evidence="3 4">
    <name type="scientific">Poseidonibacter parvus</name>
    <dbReference type="NCBI Taxonomy" id="1850254"/>
    <lineage>
        <taxon>Bacteria</taxon>
        <taxon>Pseudomonadati</taxon>
        <taxon>Campylobacterota</taxon>
        <taxon>Epsilonproteobacteria</taxon>
        <taxon>Campylobacterales</taxon>
        <taxon>Arcobacteraceae</taxon>
        <taxon>Poseidonibacter</taxon>
    </lineage>
</organism>
<protein>
    <submittedName>
        <fullName evidence="3">Uncharacterized protein</fullName>
    </submittedName>
</protein>
<dbReference type="RefSeq" id="WP_076084531.1">
    <property type="nucleotide sequence ID" value="NZ_CP019070.1"/>
</dbReference>
<evidence type="ECO:0000313" key="3">
    <source>
        <dbReference type="EMBL" id="APW65005.1"/>
    </source>
</evidence>
<dbReference type="Pfam" id="PF13387">
    <property type="entry name" value="Lnb_N"/>
    <property type="match status" value="1"/>
</dbReference>
<gene>
    <name evidence="3" type="ORF">LPB137_03720</name>
</gene>
<dbReference type="OrthoDB" id="9759948at2"/>
<keyword evidence="4" id="KW-1185">Reference proteome</keyword>
<dbReference type="EMBL" id="CP019070">
    <property type="protein sequence ID" value="APW65005.1"/>
    <property type="molecule type" value="Genomic_DNA"/>
</dbReference>
<evidence type="ECO:0000259" key="1">
    <source>
        <dbReference type="Pfam" id="PF13387"/>
    </source>
</evidence>
<dbReference type="InterPro" id="IPR057165">
    <property type="entry name" value="DUF7843"/>
</dbReference>